<gene>
    <name evidence="2" type="ORF">MNBD_NITROSPIRAE02-936</name>
</gene>
<proteinExistence type="predicted"/>
<keyword evidence="1" id="KW-0812">Transmembrane</keyword>
<evidence type="ECO:0000313" key="2">
    <source>
        <dbReference type="EMBL" id="VAX28296.1"/>
    </source>
</evidence>
<sequence length="105" mass="11972">MEWAIFFIIASVTLIYALMPLMGGRQVWQEAPDTKDEQIKSLEMEKASFLKALKDIEFEFASNKINNDDYDKLRNHYRLKLAEVMKELGGNKGIKGGGNKEKTDG</sequence>
<reference evidence="2" key="1">
    <citation type="submission" date="2018-06" db="EMBL/GenBank/DDBJ databases">
        <authorList>
            <person name="Zhirakovskaya E."/>
        </authorList>
    </citation>
    <scope>NUCLEOTIDE SEQUENCE</scope>
</reference>
<accession>A0A3B1CCT1</accession>
<dbReference type="EMBL" id="UOGH01000081">
    <property type="protein sequence ID" value="VAX28296.1"/>
    <property type="molecule type" value="Genomic_DNA"/>
</dbReference>
<protein>
    <recommendedName>
        <fullName evidence="3">C-type cytochrome biogenesis protein CcmI</fullName>
    </recommendedName>
</protein>
<keyword evidence="1" id="KW-1133">Transmembrane helix</keyword>
<evidence type="ECO:0008006" key="3">
    <source>
        <dbReference type="Google" id="ProtNLM"/>
    </source>
</evidence>
<feature type="transmembrane region" description="Helical" evidence="1">
    <location>
        <begin position="6"/>
        <end position="23"/>
    </location>
</feature>
<evidence type="ECO:0000256" key="1">
    <source>
        <dbReference type="SAM" id="Phobius"/>
    </source>
</evidence>
<dbReference type="AlphaFoldDB" id="A0A3B1CCT1"/>
<name>A0A3B1CCT1_9ZZZZ</name>
<organism evidence="2">
    <name type="scientific">hydrothermal vent metagenome</name>
    <dbReference type="NCBI Taxonomy" id="652676"/>
    <lineage>
        <taxon>unclassified sequences</taxon>
        <taxon>metagenomes</taxon>
        <taxon>ecological metagenomes</taxon>
    </lineage>
</organism>
<keyword evidence="1" id="KW-0472">Membrane</keyword>